<keyword evidence="3" id="KW-1185">Reference proteome</keyword>
<protein>
    <submittedName>
        <fullName evidence="2">Acyl-CoA reductase</fullName>
    </submittedName>
</protein>
<evidence type="ECO:0000313" key="2">
    <source>
        <dbReference type="EMBL" id="ADL34930.1"/>
    </source>
</evidence>
<dbReference type="GO" id="GO:0008218">
    <property type="term" value="P:bioluminescence"/>
    <property type="evidence" value="ECO:0007669"/>
    <property type="project" value="InterPro"/>
</dbReference>
<organism evidence="2 3">
    <name type="scientific">Butyrivibrio proteoclasticus (strain ATCC 51982 / DSM 14932 / B316)</name>
    <name type="common">Clostridium proteoclasticum</name>
    <dbReference type="NCBI Taxonomy" id="515622"/>
    <lineage>
        <taxon>Bacteria</taxon>
        <taxon>Bacillati</taxon>
        <taxon>Bacillota</taxon>
        <taxon>Clostridia</taxon>
        <taxon>Lachnospirales</taxon>
        <taxon>Lachnospiraceae</taxon>
        <taxon>Butyrivibrio</taxon>
    </lineage>
</organism>
<dbReference type="KEGG" id="bpb:bpr_I2197"/>
<sequence>MFTENGAEILFGNADCSFKPFSVFDDKVCSFLDLLSKELRTNRDTRAYSDIHTFAFFIRKANLDRLKQRTNIGSSEFYRFGRGLVFHITPSNIPINFAYSWVFGLLSGNSNIVKVSSKRFEQTKIICEASEKVIKQNPELLFIKDTNQIVLYERNRDDITGAFLSKCDAKVIWGGDSTIKKVRGFECKPRSIEVAFADRYSFAVFNSDAILNANEEEIVEICHRFYNDTFLVDQNACSSPHMIFWLGNSSESAKDIFFSRLKEISKKYQLSEIVVSDKFEHLCRMAAEKKIDSVNRYSNVLYAYDLNDPNSDIEKYRGKCGEFFNIHVNKIDEMIQYFDDEKIQTCVVYGVNKNEILSSILQRNIKGIDRIVDVGQALSLDIFWDGCNVLETLSRVIMY</sequence>
<dbReference type="RefSeq" id="WP_013281583.1">
    <property type="nucleotide sequence ID" value="NC_014387.1"/>
</dbReference>
<dbReference type="Proteomes" id="UP000001299">
    <property type="component" value="Chromosome 1"/>
</dbReference>
<dbReference type="InterPro" id="IPR016161">
    <property type="entry name" value="Ald_DH/histidinol_DH"/>
</dbReference>
<name>E0RX22_BUTPB</name>
<dbReference type="SUPFAM" id="SSF53720">
    <property type="entry name" value="ALDH-like"/>
    <property type="match status" value="1"/>
</dbReference>
<dbReference type="HOGENOM" id="CLU_668632_0_0_9"/>
<evidence type="ECO:0000256" key="1">
    <source>
        <dbReference type="ARBA" id="ARBA00022857"/>
    </source>
</evidence>
<dbReference type="InterPro" id="IPR008670">
    <property type="entry name" value="CoA_reduct_LuxC"/>
</dbReference>
<dbReference type="eggNOG" id="COG1012">
    <property type="taxonomic scope" value="Bacteria"/>
</dbReference>
<dbReference type="AlphaFoldDB" id="E0RX22"/>
<reference evidence="2 3" key="1">
    <citation type="journal article" date="2010" name="PLoS ONE">
        <title>The glycobiome of the rumen bacterium Butyrivibrio proteoclasticus B316(T) highlights adaptation to a polysaccharide-rich environment.</title>
        <authorList>
            <person name="Kelly W.J."/>
            <person name="Leahy S.C."/>
            <person name="Altermann E."/>
            <person name="Yeoman C.J."/>
            <person name="Dunne J.C."/>
            <person name="Kong Z."/>
            <person name="Pacheco D.M."/>
            <person name="Li D."/>
            <person name="Noel S.J."/>
            <person name="Moon C.D."/>
            <person name="Cookson A.L."/>
            <person name="Attwood G.T."/>
        </authorList>
    </citation>
    <scope>NUCLEOTIDE SEQUENCE [LARGE SCALE GENOMIC DNA]</scope>
    <source>
        <strain evidence="3">ATCC 51982 / DSM 14932 / B316</strain>
    </source>
</reference>
<dbReference type="EMBL" id="CP001810">
    <property type="protein sequence ID" value="ADL34930.1"/>
    <property type="molecule type" value="Genomic_DNA"/>
</dbReference>
<accession>E0RX22</accession>
<proteinExistence type="predicted"/>
<dbReference type="STRING" id="515622.bpr_I2197"/>
<dbReference type="GO" id="GO:0003995">
    <property type="term" value="F:acyl-CoA dehydrogenase activity"/>
    <property type="evidence" value="ECO:0007669"/>
    <property type="project" value="InterPro"/>
</dbReference>
<keyword evidence="1" id="KW-0521">NADP</keyword>
<gene>
    <name evidence="2" type="ordered locus">bpr_I2197</name>
</gene>
<evidence type="ECO:0000313" key="3">
    <source>
        <dbReference type="Proteomes" id="UP000001299"/>
    </source>
</evidence>
<dbReference type="Pfam" id="PF05893">
    <property type="entry name" value="LuxC"/>
    <property type="match status" value="1"/>
</dbReference>